<dbReference type="PANTHER" id="PTHR31806:SF1">
    <property type="entry name" value="PURINE-CYTOSINE PERMEASE FCY2-RELATED"/>
    <property type="match status" value="1"/>
</dbReference>
<feature type="transmembrane region" description="Helical" evidence="8">
    <location>
        <begin position="229"/>
        <end position="255"/>
    </location>
</feature>
<comment type="caution">
    <text evidence="9">The sequence shown here is derived from an EMBL/GenBank/DDBJ whole genome shotgun (WGS) entry which is preliminary data.</text>
</comment>
<dbReference type="Pfam" id="PF02133">
    <property type="entry name" value="Transp_cyt_pur"/>
    <property type="match status" value="1"/>
</dbReference>
<dbReference type="AlphaFoldDB" id="A0A2V5M1E8"/>
<dbReference type="CDD" id="cd11484">
    <property type="entry name" value="SLC-NCS1sbd_CobB-like"/>
    <property type="match status" value="1"/>
</dbReference>
<feature type="transmembrane region" description="Helical" evidence="8">
    <location>
        <begin position="74"/>
        <end position="95"/>
    </location>
</feature>
<feature type="transmembrane region" description="Helical" evidence="8">
    <location>
        <begin position="267"/>
        <end position="289"/>
    </location>
</feature>
<evidence type="ECO:0000313" key="9">
    <source>
        <dbReference type="EMBL" id="PYI69016.1"/>
    </source>
</evidence>
<evidence type="ECO:0000256" key="1">
    <source>
        <dbReference type="ARBA" id="ARBA00004141"/>
    </source>
</evidence>
<dbReference type="InterPro" id="IPR001248">
    <property type="entry name" value="Pur-cyt_permease"/>
</dbReference>
<dbReference type="Gene3D" id="1.10.4160.10">
    <property type="entry name" value="Hydantoin permease"/>
    <property type="match status" value="1"/>
</dbReference>
<evidence type="ECO:0000256" key="8">
    <source>
        <dbReference type="SAM" id="Phobius"/>
    </source>
</evidence>
<feature type="transmembrane region" description="Helical" evidence="8">
    <location>
        <begin position="116"/>
        <end position="138"/>
    </location>
</feature>
<protein>
    <submittedName>
        <fullName evidence="9">Cytosine permease</fullName>
    </submittedName>
</protein>
<dbReference type="OrthoDB" id="9809167at2"/>
<dbReference type="EMBL" id="QJVD01000003">
    <property type="protein sequence ID" value="PYI69016.1"/>
    <property type="molecule type" value="Genomic_DNA"/>
</dbReference>
<keyword evidence="6 8" id="KW-0472">Membrane</keyword>
<comment type="subcellular location">
    <subcellularLocation>
        <location evidence="1">Membrane</location>
        <topology evidence="1">Multi-pass membrane protein</topology>
    </subcellularLocation>
</comment>
<name>A0A2V5M1E8_9MICC</name>
<reference evidence="9 10" key="1">
    <citation type="submission" date="2018-05" db="EMBL/GenBank/DDBJ databases">
        <title>Genetic diversity of glacier-inhabiting Cryobacterium bacteria in China and description of Cryobacterium mengkeensis sp. nov. and Arthrobacter glacialis sp. nov.</title>
        <authorList>
            <person name="Liu Q."/>
            <person name="Xin Y.-H."/>
        </authorList>
    </citation>
    <scope>NUCLEOTIDE SEQUENCE [LARGE SCALE GENOMIC DNA]</scope>
    <source>
        <strain evidence="9 10">LI2</strain>
    </source>
</reference>
<proteinExistence type="inferred from homology"/>
<feature type="transmembrane region" description="Helical" evidence="8">
    <location>
        <begin position="309"/>
        <end position="335"/>
    </location>
</feature>
<comment type="similarity">
    <text evidence="2">Belongs to the purine-cytosine permease (2.A.39) family.</text>
</comment>
<dbReference type="Proteomes" id="UP000247832">
    <property type="component" value="Unassembled WGS sequence"/>
</dbReference>
<feature type="transmembrane region" description="Helical" evidence="8">
    <location>
        <begin position="460"/>
        <end position="476"/>
    </location>
</feature>
<evidence type="ECO:0000256" key="4">
    <source>
        <dbReference type="ARBA" id="ARBA00022692"/>
    </source>
</evidence>
<evidence type="ECO:0000256" key="6">
    <source>
        <dbReference type="ARBA" id="ARBA00023136"/>
    </source>
</evidence>
<dbReference type="GO" id="GO:0022857">
    <property type="term" value="F:transmembrane transporter activity"/>
    <property type="evidence" value="ECO:0007669"/>
    <property type="project" value="InterPro"/>
</dbReference>
<dbReference type="PIRSF" id="PIRSF002744">
    <property type="entry name" value="Pur-cyt_permease"/>
    <property type="match status" value="1"/>
</dbReference>
<feature type="compositionally biased region" description="Polar residues" evidence="7">
    <location>
        <begin position="1"/>
        <end position="11"/>
    </location>
</feature>
<feature type="transmembrane region" description="Helical" evidence="8">
    <location>
        <begin position="158"/>
        <end position="178"/>
    </location>
</feature>
<keyword evidence="10" id="KW-1185">Reference proteome</keyword>
<dbReference type="PANTHER" id="PTHR31806">
    <property type="entry name" value="PURINE-CYTOSINE PERMEASE FCY2-RELATED"/>
    <property type="match status" value="1"/>
</dbReference>
<evidence type="ECO:0000256" key="5">
    <source>
        <dbReference type="ARBA" id="ARBA00022989"/>
    </source>
</evidence>
<feature type="transmembrane region" description="Helical" evidence="8">
    <location>
        <begin position="347"/>
        <end position="365"/>
    </location>
</feature>
<feature type="transmembrane region" description="Helical" evidence="8">
    <location>
        <begin position="190"/>
        <end position="209"/>
    </location>
</feature>
<dbReference type="GO" id="GO:0005886">
    <property type="term" value="C:plasma membrane"/>
    <property type="evidence" value="ECO:0007669"/>
    <property type="project" value="TreeGrafter"/>
</dbReference>
<dbReference type="RefSeq" id="WP_110499764.1">
    <property type="nucleotide sequence ID" value="NZ_QJVD01000003.1"/>
</dbReference>
<feature type="transmembrane region" description="Helical" evidence="8">
    <location>
        <begin position="419"/>
        <end position="440"/>
    </location>
</feature>
<evidence type="ECO:0000256" key="7">
    <source>
        <dbReference type="SAM" id="MobiDB-lite"/>
    </source>
</evidence>
<organism evidence="9 10">
    <name type="scientific">Arthrobacter livingstonensis</name>
    <dbReference type="NCBI Taxonomy" id="670078"/>
    <lineage>
        <taxon>Bacteria</taxon>
        <taxon>Bacillati</taxon>
        <taxon>Actinomycetota</taxon>
        <taxon>Actinomycetes</taxon>
        <taxon>Micrococcales</taxon>
        <taxon>Micrococcaceae</taxon>
        <taxon>Arthrobacter</taxon>
    </lineage>
</organism>
<sequence length="560" mass="58597">MRDTKASSPGNDAQGGHTSPGGDVEQNLQAIPESSRTRSVSGQFWIWAGANLAPINWVLGALGIQLGLGFADTVTVLVAGNLVGMSLFGIFVLLGQRTGATGMVLARAAFGRRGNYLPSAIQAVLVIGWCAVNTWIILDLVMALMGKLGFVDADAANVGPKVVVAALIMAIQVTIAWFGYKAIAAFERWTVPPTIVVLIAMSAVAWFGMHIDWSYAGPAGHILHGGPRIAAMTTVMTVIGIGWGITWFTYAADYSRFVSRGVPRHKVYLASVFGQFLPVVWLGILGASLATKSGSADPGKLIVDNFGLLAIPVLFLVLHGPVATNILNIYTFSVAAQALDIKIKRRALNVGVGVLALGGVVFFVMQESFANTLSTWLGALVAWVAAWGGIMLVHYLWVDKRKPVGIDRLFDPIGTRRLPVVNWAGITALLIGIFSTWLFMYGVEPIMQGPIATAMGGIDLSWLAGGLVAAGVYAILGPRVHARYATDAVQGVAAPAGSDVVSGDPVDHVAAAVDAAIPGEDLPDVAVMDVAAVDATAPMVAAVDAAATPASERNSALIAE</sequence>
<evidence type="ECO:0000256" key="3">
    <source>
        <dbReference type="ARBA" id="ARBA00022448"/>
    </source>
</evidence>
<feature type="transmembrane region" description="Helical" evidence="8">
    <location>
        <begin position="377"/>
        <end position="398"/>
    </location>
</feature>
<accession>A0A2V5M1E8</accession>
<evidence type="ECO:0000313" key="10">
    <source>
        <dbReference type="Proteomes" id="UP000247832"/>
    </source>
</evidence>
<keyword evidence="3" id="KW-0813">Transport</keyword>
<gene>
    <name evidence="9" type="ORF">CVV68_04265</name>
</gene>
<keyword evidence="4 8" id="KW-0812">Transmembrane</keyword>
<feature type="transmembrane region" description="Helical" evidence="8">
    <location>
        <begin position="44"/>
        <end position="68"/>
    </location>
</feature>
<evidence type="ECO:0000256" key="2">
    <source>
        <dbReference type="ARBA" id="ARBA00008974"/>
    </source>
</evidence>
<keyword evidence="5 8" id="KW-1133">Transmembrane helix</keyword>
<feature type="region of interest" description="Disordered" evidence="7">
    <location>
        <begin position="1"/>
        <end position="26"/>
    </location>
</feature>
<dbReference type="InterPro" id="IPR026030">
    <property type="entry name" value="Pur-cyt_permease_Fcy2/21/22"/>
</dbReference>